<reference evidence="1" key="1">
    <citation type="submission" date="2015-12" db="EMBL/GenBank/DDBJ databases">
        <title>Update maize B73 reference genome by single molecule sequencing technologies.</title>
        <authorList>
            <consortium name="Maize Genome Sequencing Project"/>
            <person name="Ware D."/>
        </authorList>
    </citation>
    <scope>NUCLEOTIDE SEQUENCE [LARGE SCALE GENOMIC DNA]</scope>
    <source>
        <tissue evidence="1">Seedling</tissue>
    </source>
</reference>
<protein>
    <submittedName>
        <fullName evidence="1">Uncharacterized protein</fullName>
    </submittedName>
</protein>
<sequence>MARGSTWLAHVAPGVRKGAIPRKWWSTAGLGRIFTGVGRNGTTGDQSDWGWVWGEAGRKAGMTEASPRAKTGRGRRMTTNDRWRSSGVVWVMWQGRLADGASSAKIREATASFKDHVGILGMNREALKVHSHDGNGMAVMERRG</sequence>
<name>A0A1D6MEP1_MAIZE</name>
<dbReference type="InParanoid" id="A0A1D6MEP1"/>
<proteinExistence type="predicted"/>
<dbReference type="EMBL" id="CM007649">
    <property type="protein sequence ID" value="ONM28105.1"/>
    <property type="molecule type" value="Genomic_DNA"/>
</dbReference>
<dbReference type="AlphaFoldDB" id="A0A1D6MEP1"/>
<dbReference type="PaxDb" id="4577-GRMZM2G058765_P01"/>
<evidence type="ECO:0000313" key="1">
    <source>
        <dbReference type="EMBL" id="ONM28105.1"/>
    </source>
</evidence>
<organism evidence="1">
    <name type="scientific">Zea mays</name>
    <name type="common">Maize</name>
    <dbReference type="NCBI Taxonomy" id="4577"/>
    <lineage>
        <taxon>Eukaryota</taxon>
        <taxon>Viridiplantae</taxon>
        <taxon>Streptophyta</taxon>
        <taxon>Embryophyta</taxon>
        <taxon>Tracheophyta</taxon>
        <taxon>Spermatophyta</taxon>
        <taxon>Magnoliopsida</taxon>
        <taxon>Liliopsida</taxon>
        <taxon>Poales</taxon>
        <taxon>Poaceae</taxon>
        <taxon>PACMAD clade</taxon>
        <taxon>Panicoideae</taxon>
        <taxon>Andropogonodae</taxon>
        <taxon>Andropogoneae</taxon>
        <taxon>Tripsacinae</taxon>
        <taxon>Zea</taxon>
    </lineage>
</organism>
<gene>
    <name evidence="1" type="ORF">ZEAMMB73_Zm00001d039234</name>
</gene>
<accession>A0A1D6MEP1</accession>